<evidence type="ECO:0000256" key="2">
    <source>
        <dbReference type="SAM" id="SignalP"/>
    </source>
</evidence>
<feature type="domain" description="LysM" evidence="3">
    <location>
        <begin position="27"/>
        <end position="70"/>
    </location>
</feature>
<dbReference type="SMART" id="SM00257">
    <property type="entry name" value="LysM"/>
    <property type="match status" value="2"/>
</dbReference>
<protein>
    <recommendedName>
        <fullName evidence="3">LysM domain-containing protein</fullName>
    </recommendedName>
</protein>
<dbReference type="RefSeq" id="WP_343767909.1">
    <property type="nucleotide sequence ID" value="NZ_BAAACF010000001.1"/>
</dbReference>
<gene>
    <name evidence="4" type="ORF">GCM10008905_12650</name>
</gene>
<feature type="chain" id="PRO_5046175973" description="LysM domain-containing protein" evidence="2">
    <location>
        <begin position="23"/>
        <end position="287"/>
    </location>
</feature>
<keyword evidence="5" id="KW-1185">Reference proteome</keyword>
<reference evidence="4 5" key="1">
    <citation type="journal article" date="2019" name="Int. J. Syst. Evol. Microbiol.">
        <title>The Global Catalogue of Microorganisms (GCM) 10K type strain sequencing project: providing services to taxonomists for standard genome sequencing and annotation.</title>
        <authorList>
            <consortium name="The Broad Institute Genomics Platform"/>
            <consortium name="The Broad Institute Genome Sequencing Center for Infectious Disease"/>
            <person name="Wu L."/>
            <person name="Ma J."/>
        </authorList>
    </citation>
    <scope>NUCLEOTIDE SEQUENCE [LARGE SCALE GENOMIC DNA]</scope>
    <source>
        <strain evidence="4 5">JCM 1405</strain>
    </source>
</reference>
<sequence length="287" mass="32223">MNKKVITLTILLLLSSPFKARANSNLINHNVLWGDSLWKLSLKYNTSVDQIMKINKLSSNTIYAGQKLMVQDNRITSTKESVSKVNYTVKWGDNLWSISKNYNTTMEAISKSNYINNNNISPGQILTIPVNSNGVVSPLGITMLKPKINNNYGDMYDWQNGRRLFTVDTVGTLKDLKSGITFKIKYYGGSNHSDVIPLTKSDTDNIKKIFPTWTWSSRPMILTFTQGGKLYQMAVSMSGMPHSTTNIFDNGVDGHFDLYFYNSTSHNTGQISPSHQSNIRIANGQTQ</sequence>
<comment type="caution">
    <text evidence="4">The sequence shown here is derived from an EMBL/GenBank/DDBJ whole genome shotgun (WGS) entry which is preliminary data.</text>
</comment>
<dbReference type="SUPFAM" id="SSF54106">
    <property type="entry name" value="LysM domain"/>
    <property type="match status" value="2"/>
</dbReference>
<feature type="region of interest" description="Disordered" evidence="1">
    <location>
        <begin position="268"/>
        <end position="287"/>
    </location>
</feature>
<evidence type="ECO:0000313" key="4">
    <source>
        <dbReference type="EMBL" id="GAA0721815.1"/>
    </source>
</evidence>
<evidence type="ECO:0000256" key="1">
    <source>
        <dbReference type="SAM" id="MobiDB-lite"/>
    </source>
</evidence>
<dbReference type="CDD" id="cd00118">
    <property type="entry name" value="LysM"/>
    <property type="match status" value="2"/>
</dbReference>
<dbReference type="InterPro" id="IPR018392">
    <property type="entry name" value="LysM"/>
</dbReference>
<dbReference type="PROSITE" id="PS51782">
    <property type="entry name" value="LYSM"/>
    <property type="match status" value="2"/>
</dbReference>
<evidence type="ECO:0000313" key="5">
    <source>
        <dbReference type="Proteomes" id="UP001500339"/>
    </source>
</evidence>
<proteinExistence type="predicted"/>
<dbReference type="PANTHER" id="PTHR33734:SF22">
    <property type="entry name" value="MEMBRANE-BOUND LYTIC MUREIN TRANSGLYCOSYLASE D"/>
    <property type="match status" value="1"/>
</dbReference>
<feature type="signal peptide" evidence="2">
    <location>
        <begin position="1"/>
        <end position="22"/>
    </location>
</feature>
<dbReference type="Proteomes" id="UP001500339">
    <property type="component" value="Unassembled WGS sequence"/>
</dbReference>
<dbReference type="Gene3D" id="3.10.350.10">
    <property type="entry name" value="LysM domain"/>
    <property type="match status" value="2"/>
</dbReference>
<dbReference type="PANTHER" id="PTHR33734">
    <property type="entry name" value="LYSM DOMAIN-CONTAINING GPI-ANCHORED PROTEIN 2"/>
    <property type="match status" value="1"/>
</dbReference>
<accession>A0ABN1IUZ8</accession>
<dbReference type="InterPro" id="IPR036779">
    <property type="entry name" value="LysM_dom_sf"/>
</dbReference>
<dbReference type="Pfam" id="PF01476">
    <property type="entry name" value="LysM"/>
    <property type="match status" value="2"/>
</dbReference>
<keyword evidence="2" id="KW-0732">Signal</keyword>
<dbReference type="EMBL" id="BAAACF010000001">
    <property type="protein sequence ID" value="GAA0721815.1"/>
    <property type="molecule type" value="Genomic_DNA"/>
</dbReference>
<organism evidence="4 5">
    <name type="scientific">Clostridium malenominatum</name>
    <dbReference type="NCBI Taxonomy" id="1539"/>
    <lineage>
        <taxon>Bacteria</taxon>
        <taxon>Bacillati</taxon>
        <taxon>Bacillota</taxon>
        <taxon>Clostridia</taxon>
        <taxon>Eubacteriales</taxon>
        <taxon>Clostridiaceae</taxon>
        <taxon>Clostridium</taxon>
    </lineage>
</organism>
<evidence type="ECO:0000259" key="3">
    <source>
        <dbReference type="PROSITE" id="PS51782"/>
    </source>
</evidence>
<name>A0ABN1IUZ8_9CLOT</name>
<feature type="domain" description="LysM" evidence="3">
    <location>
        <begin position="85"/>
        <end position="128"/>
    </location>
</feature>